<comment type="caution">
    <text evidence="26">The sequence shown here is derived from an EMBL/GenBank/DDBJ whole genome shotgun (WGS) entry which is preliminary data.</text>
</comment>
<dbReference type="SUPFAM" id="SSF52172">
    <property type="entry name" value="CheY-like"/>
    <property type="match status" value="1"/>
</dbReference>
<evidence type="ECO:0000256" key="14">
    <source>
        <dbReference type="ARBA" id="ARBA00023026"/>
    </source>
</evidence>
<keyword evidence="7" id="KW-0808">Transferase</keyword>
<dbReference type="OrthoDB" id="9796305at2"/>
<dbReference type="PROSITE" id="PS50894">
    <property type="entry name" value="HPT"/>
    <property type="match status" value="1"/>
</dbReference>
<dbReference type="CDD" id="cd13707">
    <property type="entry name" value="PBP2_BvgS_D2"/>
    <property type="match status" value="1"/>
</dbReference>
<comment type="catalytic activity">
    <reaction evidence="1">
        <text>ATP + protein L-histidine = ADP + protein N-phospho-L-histidine.</text>
        <dbReference type="EC" id="2.7.13.3"/>
    </reaction>
</comment>
<evidence type="ECO:0000256" key="11">
    <source>
        <dbReference type="ARBA" id="ARBA00022840"/>
    </source>
</evidence>
<evidence type="ECO:0000259" key="25">
    <source>
        <dbReference type="PROSITE" id="PS50894"/>
    </source>
</evidence>
<keyword evidence="6 19" id="KW-0597">Phosphoprotein</keyword>
<feature type="domain" description="HPt" evidence="25">
    <location>
        <begin position="1061"/>
        <end position="1156"/>
    </location>
</feature>
<dbReference type="Pfam" id="PF00072">
    <property type="entry name" value="Response_reg"/>
    <property type="match status" value="1"/>
</dbReference>
<evidence type="ECO:0000256" key="1">
    <source>
        <dbReference type="ARBA" id="ARBA00000085"/>
    </source>
</evidence>
<dbReference type="InterPro" id="IPR003661">
    <property type="entry name" value="HisK_dim/P_dom"/>
</dbReference>
<comment type="function">
    <text evidence="16">Member of the two-component regulatory system BvgS/BvgA. Phosphorylates BvgA via a four-step phosphorelay in response to environmental signals.</text>
</comment>
<organism evidence="26 27">
    <name type="scientific">Pararobbsia silviterrae</name>
    <dbReference type="NCBI Taxonomy" id="1792498"/>
    <lineage>
        <taxon>Bacteria</taxon>
        <taxon>Pseudomonadati</taxon>
        <taxon>Pseudomonadota</taxon>
        <taxon>Betaproteobacteria</taxon>
        <taxon>Burkholderiales</taxon>
        <taxon>Burkholderiaceae</taxon>
        <taxon>Pararobbsia</taxon>
    </lineage>
</organism>
<evidence type="ECO:0000313" key="26">
    <source>
        <dbReference type="EMBL" id="RKP51755.1"/>
    </source>
</evidence>
<evidence type="ECO:0000256" key="18">
    <source>
        <dbReference type="PROSITE-ProRule" id="PRU00110"/>
    </source>
</evidence>
<dbReference type="SMART" id="SM00388">
    <property type="entry name" value="HisKA"/>
    <property type="match status" value="1"/>
</dbReference>
<evidence type="ECO:0000256" key="8">
    <source>
        <dbReference type="ARBA" id="ARBA00022692"/>
    </source>
</evidence>
<dbReference type="EMBL" id="RBZU01000008">
    <property type="protein sequence ID" value="RKP51755.1"/>
    <property type="molecule type" value="Genomic_DNA"/>
</dbReference>
<dbReference type="Pfam" id="PF00512">
    <property type="entry name" value="HisKA"/>
    <property type="match status" value="1"/>
</dbReference>
<dbReference type="Proteomes" id="UP000270342">
    <property type="component" value="Unassembled WGS sequence"/>
</dbReference>
<dbReference type="InterPro" id="IPR036890">
    <property type="entry name" value="HATPase_C_sf"/>
</dbReference>
<keyword evidence="4" id="KW-1003">Cell membrane</keyword>
<proteinExistence type="predicted"/>
<feature type="modified residue" description="4-aspartylphosphate" evidence="19">
    <location>
        <position position="946"/>
    </location>
</feature>
<evidence type="ECO:0000256" key="22">
    <source>
        <dbReference type="SAM" id="SignalP"/>
    </source>
</evidence>
<dbReference type="PRINTS" id="PR00344">
    <property type="entry name" value="BCTRLSENSOR"/>
</dbReference>
<dbReference type="PANTHER" id="PTHR43047">
    <property type="entry name" value="TWO-COMPONENT HISTIDINE PROTEIN KINASE"/>
    <property type="match status" value="1"/>
</dbReference>
<evidence type="ECO:0000256" key="10">
    <source>
        <dbReference type="ARBA" id="ARBA00022777"/>
    </source>
</evidence>
<keyword evidence="11" id="KW-0067">ATP-binding</keyword>
<keyword evidence="5" id="KW-0997">Cell inner membrane</keyword>
<dbReference type="GO" id="GO:0000155">
    <property type="term" value="F:phosphorelay sensor kinase activity"/>
    <property type="evidence" value="ECO:0007669"/>
    <property type="project" value="InterPro"/>
</dbReference>
<dbReference type="RefSeq" id="WP_121088160.1">
    <property type="nucleotide sequence ID" value="NZ_RBZU01000008.1"/>
</dbReference>
<keyword evidence="12 21" id="KW-1133">Transmembrane helix</keyword>
<evidence type="ECO:0000256" key="20">
    <source>
        <dbReference type="SAM" id="MobiDB-lite"/>
    </source>
</evidence>
<dbReference type="PANTHER" id="PTHR43047:SF72">
    <property type="entry name" value="OSMOSENSING HISTIDINE PROTEIN KINASE SLN1"/>
    <property type="match status" value="1"/>
</dbReference>
<dbReference type="SMART" id="SM00062">
    <property type="entry name" value="PBPb"/>
    <property type="match status" value="2"/>
</dbReference>
<keyword evidence="9 22" id="KW-0732">Signal</keyword>
<feature type="domain" description="Response regulatory" evidence="24">
    <location>
        <begin position="897"/>
        <end position="1033"/>
    </location>
</feature>
<dbReference type="Pfam" id="PF01627">
    <property type="entry name" value="Hpt"/>
    <property type="match status" value="1"/>
</dbReference>
<feature type="domain" description="Histidine kinase" evidence="23">
    <location>
        <begin position="621"/>
        <end position="845"/>
    </location>
</feature>
<keyword evidence="14" id="KW-0843">Virulence</keyword>
<dbReference type="AlphaFoldDB" id="A0A494XM35"/>
<dbReference type="InterPro" id="IPR036097">
    <property type="entry name" value="HisK_dim/P_sf"/>
</dbReference>
<keyword evidence="15 21" id="KW-0472">Membrane</keyword>
<evidence type="ECO:0000313" key="27">
    <source>
        <dbReference type="Proteomes" id="UP000270342"/>
    </source>
</evidence>
<dbReference type="SMART" id="SM00448">
    <property type="entry name" value="REC"/>
    <property type="match status" value="1"/>
</dbReference>
<dbReference type="InterPro" id="IPR001789">
    <property type="entry name" value="Sig_transdc_resp-reg_receiver"/>
</dbReference>
<dbReference type="Gene3D" id="1.20.120.160">
    <property type="entry name" value="HPT domain"/>
    <property type="match status" value="1"/>
</dbReference>
<dbReference type="InterPro" id="IPR036641">
    <property type="entry name" value="HPT_dom_sf"/>
</dbReference>
<dbReference type="CDD" id="cd00088">
    <property type="entry name" value="HPT"/>
    <property type="match status" value="1"/>
</dbReference>
<evidence type="ECO:0000256" key="4">
    <source>
        <dbReference type="ARBA" id="ARBA00022475"/>
    </source>
</evidence>
<dbReference type="CDD" id="cd00082">
    <property type="entry name" value="HisKA"/>
    <property type="match status" value="1"/>
</dbReference>
<evidence type="ECO:0000256" key="5">
    <source>
        <dbReference type="ARBA" id="ARBA00022519"/>
    </source>
</evidence>
<evidence type="ECO:0000256" key="17">
    <source>
        <dbReference type="ARBA" id="ARBA00070152"/>
    </source>
</evidence>
<accession>A0A494XM35</accession>
<evidence type="ECO:0000256" key="12">
    <source>
        <dbReference type="ARBA" id="ARBA00022989"/>
    </source>
</evidence>
<dbReference type="Gene3D" id="3.40.190.10">
    <property type="entry name" value="Periplasmic binding protein-like II"/>
    <property type="match status" value="4"/>
</dbReference>
<keyword evidence="8 21" id="KW-0812">Transmembrane</keyword>
<evidence type="ECO:0000256" key="15">
    <source>
        <dbReference type="ARBA" id="ARBA00023136"/>
    </source>
</evidence>
<feature type="chain" id="PRO_5019826526" description="Virulence sensor protein BvgS" evidence="22">
    <location>
        <begin position="29"/>
        <end position="1163"/>
    </location>
</feature>
<feature type="region of interest" description="Disordered" evidence="20">
    <location>
        <begin position="964"/>
        <end position="985"/>
    </location>
</feature>
<evidence type="ECO:0000256" key="9">
    <source>
        <dbReference type="ARBA" id="ARBA00022729"/>
    </source>
</evidence>
<keyword evidence="13" id="KW-0902">Two-component regulatory system</keyword>
<evidence type="ECO:0000256" key="2">
    <source>
        <dbReference type="ARBA" id="ARBA00004429"/>
    </source>
</evidence>
<dbReference type="SUPFAM" id="SSF47384">
    <property type="entry name" value="Homodimeric domain of signal transducing histidine kinase"/>
    <property type="match status" value="1"/>
</dbReference>
<evidence type="ECO:0000259" key="24">
    <source>
        <dbReference type="PROSITE" id="PS50110"/>
    </source>
</evidence>
<evidence type="ECO:0000256" key="13">
    <source>
        <dbReference type="ARBA" id="ARBA00023012"/>
    </source>
</evidence>
<dbReference type="InterPro" id="IPR001638">
    <property type="entry name" value="Solute-binding_3/MltF_N"/>
</dbReference>
<dbReference type="InterPro" id="IPR005467">
    <property type="entry name" value="His_kinase_dom"/>
</dbReference>
<keyword evidence="11" id="KW-0547">Nucleotide-binding</keyword>
<dbReference type="EC" id="2.7.13.3" evidence="3"/>
<evidence type="ECO:0000256" key="16">
    <source>
        <dbReference type="ARBA" id="ARBA00058004"/>
    </source>
</evidence>
<feature type="compositionally biased region" description="Basic and acidic residues" evidence="20">
    <location>
        <begin position="964"/>
        <end position="979"/>
    </location>
</feature>
<sequence>MRRITKWFCHLAVLTGTLGCAAFSCASAPPPGQATRADAFEGRAVVSEWSAPATLPALSLDTMERAALAAHADHLVVGIVPSLSPPLDASDVRGGVYGMSVDFVEAVGARLGVPIQWRAFDDRATMIEALREHRIDLMTTSTFADGPGLLHSRPYVANQMAMIERRARDADVGVVPRRIAYVGGIGQARRAHDIALAYPDSVPVAFPGMLEALEGVSFGEADAAIGNLLVASYLIDQLQLHNLAPSGYAPIEDGGFDFALRPDESELVKLIDRGLASLPTSFATGVRGRWAHDVGEPGFVRPLDLTESERAWIRTHPIVPYTSLADLAPLVFSDSRGEPAGIGVDVLEAIALETGLTFSGVLRPNVAEVVQDIASGRALLTPVMADAEDYRHAMTTRIPYMRSLWVIVMRTSSSPLRSIDALAGKKVALLPDSALWAQLSRAGPGVQLVGATSVLSAFDAVRDHDVDATLMEISVAHYALSLYPKGMFSITGTVGGAPIPVHLGVRADQPELASILDKVIAHLPPGEIDAIRRRWLLAGSPEPKWQQIRPRIIFAAIAGGVGIVLLVVWGVSMRVQIRRRVVAERTLEEQLAFQLTLLDALRRAHDQAEAANRAKSSFLATMSHEIRTPMNAILGLIELELQRSTLAQRRSASLGVIQQAAHDLLALIDNVLDVSKMDADKLELAPQAIDFYAWIEGLARLYENLAAQRGLAFRLVEKGTRRARADVMADPVRLRQIIANLLSNAVKFTRQGSVGIEYEIVERTDEVFDVSMTVFDTGVGIAHADQTILFEPFSQVGDAQRGTYGGTGLGLSICKRLVDLMDGTLDLDSTPGKGTRVTIALTLARAVPVAQSIETDEGEAASLAVQDTRVPERDRGAEEDGTPFDIEFARATLAGLRVLIVDDHPANRLVMRQQVELLGCVAAVASDGRDALGRWSKRRFDVVLTDCSMPLMSGEELSAKIREREARSGPRTLAPRDIDPNAEGGSPHRCVIIGATANAQPEARQRALGAGMDECLVKPVDIPTLVRVLLLARRADVREHAWTSGRHKIESAIDCVKVARFGMQRVPFLSSLRGTNIEDKVAADAALSRSDDRALAALAHRIKGAVRLVGGARLVDACTALETACSKRPVEIDAIRSAYATFCAEFDVFQADLEVSIVEAREA</sequence>
<evidence type="ECO:0000256" key="6">
    <source>
        <dbReference type="ARBA" id="ARBA00022553"/>
    </source>
</evidence>
<dbReference type="Gene3D" id="3.40.50.2300">
    <property type="match status" value="1"/>
</dbReference>
<feature type="modified residue" description="Phosphohistidine" evidence="18">
    <location>
        <position position="1100"/>
    </location>
</feature>
<evidence type="ECO:0000256" key="3">
    <source>
        <dbReference type="ARBA" id="ARBA00012438"/>
    </source>
</evidence>
<evidence type="ECO:0000256" key="7">
    <source>
        <dbReference type="ARBA" id="ARBA00022679"/>
    </source>
</evidence>
<dbReference type="InterPro" id="IPR003594">
    <property type="entry name" value="HATPase_dom"/>
</dbReference>
<dbReference type="GO" id="GO:0005886">
    <property type="term" value="C:plasma membrane"/>
    <property type="evidence" value="ECO:0007669"/>
    <property type="project" value="UniProtKB-SubCell"/>
</dbReference>
<dbReference type="FunFam" id="3.30.565.10:FF:000010">
    <property type="entry name" value="Sensor histidine kinase RcsC"/>
    <property type="match status" value="1"/>
</dbReference>
<dbReference type="Gene3D" id="3.30.565.10">
    <property type="entry name" value="Histidine kinase-like ATPase, C-terminal domain"/>
    <property type="match status" value="1"/>
</dbReference>
<dbReference type="SUPFAM" id="SSF47226">
    <property type="entry name" value="Histidine-containing phosphotransfer domain, HPT domain"/>
    <property type="match status" value="1"/>
</dbReference>
<reference evidence="26 27" key="1">
    <citation type="submission" date="2018-10" db="EMBL/GenBank/DDBJ databases">
        <title>Robbsia sp. DHC34, isolated from soil.</title>
        <authorList>
            <person name="Gao Z.-H."/>
            <person name="Qiu L.-H."/>
        </authorList>
    </citation>
    <scope>NUCLEOTIDE SEQUENCE [LARGE SCALE GENOMIC DNA]</scope>
    <source>
        <strain evidence="26 27">DHC34</strain>
    </source>
</reference>
<dbReference type="InterPro" id="IPR049871">
    <property type="entry name" value="BvgS-like_periplasmic2"/>
</dbReference>
<evidence type="ECO:0000256" key="21">
    <source>
        <dbReference type="SAM" id="Phobius"/>
    </source>
</evidence>
<dbReference type="SUPFAM" id="SSF55874">
    <property type="entry name" value="ATPase domain of HSP90 chaperone/DNA topoisomerase II/histidine kinase"/>
    <property type="match status" value="1"/>
</dbReference>
<dbReference type="CDD" id="cd17546">
    <property type="entry name" value="REC_hyHK_CKI1_RcsC-like"/>
    <property type="match status" value="1"/>
</dbReference>
<dbReference type="InterPro" id="IPR011006">
    <property type="entry name" value="CheY-like_superfamily"/>
</dbReference>
<name>A0A494XM35_9BURK</name>
<feature type="signal peptide" evidence="22">
    <location>
        <begin position="1"/>
        <end position="28"/>
    </location>
</feature>
<dbReference type="Gene3D" id="1.10.287.130">
    <property type="match status" value="1"/>
</dbReference>
<dbReference type="GO" id="GO:0009927">
    <property type="term" value="F:histidine phosphotransfer kinase activity"/>
    <property type="evidence" value="ECO:0007669"/>
    <property type="project" value="TreeGrafter"/>
</dbReference>
<keyword evidence="10" id="KW-0418">Kinase</keyword>
<dbReference type="Pfam" id="PF02518">
    <property type="entry name" value="HATPase_c"/>
    <property type="match status" value="1"/>
</dbReference>
<evidence type="ECO:0000256" key="19">
    <source>
        <dbReference type="PROSITE-ProRule" id="PRU00169"/>
    </source>
</evidence>
<protein>
    <recommendedName>
        <fullName evidence="17">Virulence sensor protein BvgS</fullName>
        <ecNumber evidence="3">2.7.13.3</ecNumber>
    </recommendedName>
</protein>
<comment type="subcellular location">
    <subcellularLocation>
        <location evidence="2">Cell inner membrane</location>
        <topology evidence="2">Multi-pass membrane protein</topology>
    </subcellularLocation>
</comment>
<dbReference type="PROSITE" id="PS51257">
    <property type="entry name" value="PROKAR_LIPOPROTEIN"/>
    <property type="match status" value="1"/>
</dbReference>
<keyword evidence="27" id="KW-1185">Reference proteome</keyword>
<dbReference type="PROSITE" id="PS50110">
    <property type="entry name" value="RESPONSE_REGULATORY"/>
    <property type="match status" value="1"/>
</dbReference>
<dbReference type="InterPro" id="IPR004358">
    <property type="entry name" value="Sig_transdc_His_kin-like_C"/>
</dbReference>
<dbReference type="PROSITE" id="PS50109">
    <property type="entry name" value="HIS_KIN"/>
    <property type="match status" value="1"/>
</dbReference>
<dbReference type="SUPFAM" id="SSF53850">
    <property type="entry name" value="Periplasmic binding protein-like II"/>
    <property type="match status" value="2"/>
</dbReference>
<dbReference type="Pfam" id="PF00497">
    <property type="entry name" value="SBP_bac_3"/>
    <property type="match status" value="2"/>
</dbReference>
<feature type="transmembrane region" description="Helical" evidence="21">
    <location>
        <begin position="552"/>
        <end position="571"/>
    </location>
</feature>
<gene>
    <name evidence="26" type="ORF">D7S86_17495</name>
</gene>
<dbReference type="InterPro" id="IPR008207">
    <property type="entry name" value="Sig_transdc_His_kin_Hpt_dom"/>
</dbReference>
<dbReference type="SMART" id="SM00387">
    <property type="entry name" value="HATPase_c"/>
    <property type="match status" value="1"/>
</dbReference>
<evidence type="ECO:0000259" key="23">
    <source>
        <dbReference type="PROSITE" id="PS50109"/>
    </source>
</evidence>